<evidence type="ECO:0000313" key="2">
    <source>
        <dbReference type="EMBL" id="MBP2349002.1"/>
    </source>
</evidence>
<feature type="compositionally biased region" description="Polar residues" evidence="1">
    <location>
        <begin position="1"/>
        <end position="12"/>
    </location>
</feature>
<name>A0ABS4UBI1_9ACTN</name>
<dbReference type="EMBL" id="JAGINT010000001">
    <property type="protein sequence ID" value="MBP2349002.1"/>
    <property type="molecule type" value="Genomic_DNA"/>
</dbReference>
<evidence type="ECO:0000313" key="3">
    <source>
        <dbReference type="Proteomes" id="UP000755585"/>
    </source>
</evidence>
<comment type="caution">
    <text evidence="2">The sequence shown here is derived from an EMBL/GenBank/DDBJ whole genome shotgun (WGS) entry which is preliminary data.</text>
</comment>
<dbReference type="Proteomes" id="UP000755585">
    <property type="component" value="Unassembled WGS sequence"/>
</dbReference>
<gene>
    <name evidence="2" type="ORF">JOF29_000085</name>
</gene>
<sequence length="71" mass="7587">MRQTNGLQNPATPATPPVGVLAGRDFRRSGSADYRGAGPPAWPGWWGVPPDLRRATGAPMRGRQTIIYDAA</sequence>
<organism evidence="2 3">
    <name type="scientific">Kribbella aluminosa</name>
    <dbReference type="NCBI Taxonomy" id="416017"/>
    <lineage>
        <taxon>Bacteria</taxon>
        <taxon>Bacillati</taxon>
        <taxon>Actinomycetota</taxon>
        <taxon>Actinomycetes</taxon>
        <taxon>Propionibacteriales</taxon>
        <taxon>Kribbellaceae</taxon>
        <taxon>Kribbella</taxon>
    </lineage>
</organism>
<keyword evidence="3" id="KW-1185">Reference proteome</keyword>
<evidence type="ECO:0000256" key="1">
    <source>
        <dbReference type="SAM" id="MobiDB-lite"/>
    </source>
</evidence>
<proteinExistence type="predicted"/>
<reference evidence="2 3" key="1">
    <citation type="submission" date="2021-03" db="EMBL/GenBank/DDBJ databases">
        <title>Sequencing the genomes of 1000 actinobacteria strains.</title>
        <authorList>
            <person name="Klenk H.-P."/>
        </authorList>
    </citation>
    <scope>NUCLEOTIDE SEQUENCE [LARGE SCALE GENOMIC DNA]</scope>
    <source>
        <strain evidence="2 3">DSM 18824</strain>
    </source>
</reference>
<protein>
    <submittedName>
        <fullName evidence="2">Uncharacterized protein</fullName>
    </submittedName>
</protein>
<accession>A0ABS4UBI1</accession>
<feature type="region of interest" description="Disordered" evidence="1">
    <location>
        <begin position="1"/>
        <end position="21"/>
    </location>
</feature>